<dbReference type="InterPro" id="IPR001969">
    <property type="entry name" value="Aspartic_peptidase_AS"/>
</dbReference>
<name>A0A7W6HCT7_9HYPH</name>
<dbReference type="Proteomes" id="UP000588647">
    <property type="component" value="Unassembled WGS sequence"/>
</dbReference>
<keyword evidence="1" id="KW-0732">Signal</keyword>
<keyword evidence="2" id="KW-0645">Protease</keyword>
<dbReference type="InterPro" id="IPR011969">
    <property type="entry name" value="Clan_AA_Asp_peptidase_C"/>
</dbReference>
<dbReference type="NCBIfam" id="TIGR02281">
    <property type="entry name" value="clan_AA_DTGA"/>
    <property type="match status" value="1"/>
</dbReference>
<evidence type="ECO:0000313" key="2">
    <source>
        <dbReference type="EMBL" id="MBB4002671.1"/>
    </source>
</evidence>
<reference evidence="2 3" key="1">
    <citation type="submission" date="2020-08" db="EMBL/GenBank/DDBJ databases">
        <title>Genomic Encyclopedia of Type Strains, Phase IV (KMG-IV): sequencing the most valuable type-strain genomes for metagenomic binning, comparative biology and taxonomic classification.</title>
        <authorList>
            <person name="Goeker M."/>
        </authorList>
    </citation>
    <scope>NUCLEOTIDE SEQUENCE [LARGE SCALE GENOMIC DNA]</scope>
    <source>
        <strain evidence="2 3">DSM 103570</strain>
    </source>
</reference>
<dbReference type="InterPro" id="IPR021109">
    <property type="entry name" value="Peptidase_aspartic_dom_sf"/>
</dbReference>
<organism evidence="2 3">
    <name type="scientific">Aurantimonas endophytica</name>
    <dbReference type="NCBI Taxonomy" id="1522175"/>
    <lineage>
        <taxon>Bacteria</taxon>
        <taxon>Pseudomonadati</taxon>
        <taxon>Pseudomonadota</taxon>
        <taxon>Alphaproteobacteria</taxon>
        <taxon>Hyphomicrobiales</taxon>
        <taxon>Aurantimonadaceae</taxon>
        <taxon>Aurantimonas</taxon>
    </lineage>
</organism>
<dbReference type="Pfam" id="PF13975">
    <property type="entry name" value="gag-asp_proteas"/>
    <property type="match status" value="1"/>
</dbReference>
<dbReference type="GO" id="GO:0004190">
    <property type="term" value="F:aspartic-type endopeptidase activity"/>
    <property type="evidence" value="ECO:0007669"/>
    <property type="project" value="InterPro"/>
</dbReference>
<comment type="caution">
    <text evidence="2">The sequence shown here is derived from an EMBL/GenBank/DDBJ whole genome shotgun (WGS) entry which is preliminary data.</text>
</comment>
<proteinExistence type="predicted"/>
<evidence type="ECO:0000256" key="1">
    <source>
        <dbReference type="SAM" id="SignalP"/>
    </source>
</evidence>
<dbReference type="SUPFAM" id="SSF50630">
    <property type="entry name" value="Acid proteases"/>
    <property type="match status" value="1"/>
</dbReference>
<dbReference type="GO" id="GO:0006508">
    <property type="term" value="P:proteolysis"/>
    <property type="evidence" value="ECO:0007669"/>
    <property type="project" value="UniProtKB-KW"/>
</dbReference>
<accession>A0A7W6HCT7</accession>
<evidence type="ECO:0000313" key="3">
    <source>
        <dbReference type="Proteomes" id="UP000588647"/>
    </source>
</evidence>
<gene>
    <name evidence="2" type="ORF">GGR03_001746</name>
</gene>
<feature type="signal peptide" evidence="1">
    <location>
        <begin position="1"/>
        <end position="17"/>
    </location>
</feature>
<sequence length="175" mass="18699">MSKFALILVVSSLVGLAAPSVFERYQAQMLSGQVETLDPAPTVLDAAIAPPAPVRAARLTADRDGHFRADVRMNGRPVSVLVDTGATLVAIDETTARRLGVVLRASDWRHTVQTANGAAPAAIAQLDRIELGLLVVRNVDAMVMRDGTLPTALLGMSFLNQLRFESDGAQLTLRQ</sequence>
<dbReference type="RefSeq" id="WP_183207231.1">
    <property type="nucleotide sequence ID" value="NZ_JAAAMM010000002.1"/>
</dbReference>
<feature type="chain" id="PRO_5030975977" evidence="1">
    <location>
        <begin position="18"/>
        <end position="175"/>
    </location>
</feature>
<dbReference type="InterPro" id="IPR034122">
    <property type="entry name" value="Retropepsin-like_bacterial"/>
</dbReference>
<dbReference type="CDD" id="cd05483">
    <property type="entry name" value="retropepsin_like_bacteria"/>
    <property type="match status" value="1"/>
</dbReference>
<protein>
    <submittedName>
        <fullName evidence="2">Aspartyl protease family protein</fullName>
    </submittedName>
</protein>
<keyword evidence="2" id="KW-0378">Hydrolase</keyword>
<dbReference type="EMBL" id="JACIEM010000002">
    <property type="protein sequence ID" value="MBB4002671.1"/>
    <property type="molecule type" value="Genomic_DNA"/>
</dbReference>
<dbReference type="AlphaFoldDB" id="A0A7W6HCT7"/>
<keyword evidence="3" id="KW-1185">Reference proteome</keyword>
<dbReference type="PROSITE" id="PS00141">
    <property type="entry name" value="ASP_PROTEASE"/>
    <property type="match status" value="1"/>
</dbReference>
<dbReference type="Gene3D" id="2.40.70.10">
    <property type="entry name" value="Acid Proteases"/>
    <property type="match status" value="1"/>
</dbReference>